<comment type="caution">
    <text evidence="2">The sequence shown here is derived from an EMBL/GenBank/DDBJ whole genome shotgun (WGS) entry which is preliminary data.</text>
</comment>
<name>A0AAD7ZYE4_DIPPU</name>
<keyword evidence="1" id="KW-0472">Membrane</keyword>
<proteinExistence type="predicted"/>
<reference evidence="2" key="1">
    <citation type="journal article" date="2023" name="IScience">
        <title>Live-bearing cockroach genome reveals convergent evolutionary mechanisms linked to viviparity in insects and beyond.</title>
        <authorList>
            <person name="Fouks B."/>
            <person name="Harrison M.C."/>
            <person name="Mikhailova A.A."/>
            <person name="Marchal E."/>
            <person name="English S."/>
            <person name="Carruthers M."/>
            <person name="Jennings E.C."/>
            <person name="Chiamaka E.L."/>
            <person name="Frigard R.A."/>
            <person name="Pippel M."/>
            <person name="Attardo G.M."/>
            <person name="Benoit J.B."/>
            <person name="Bornberg-Bauer E."/>
            <person name="Tobe S.S."/>
        </authorList>
    </citation>
    <scope>NUCLEOTIDE SEQUENCE</scope>
    <source>
        <strain evidence="2">Stay&amp;Tobe</strain>
    </source>
</reference>
<evidence type="ECO:0000256" key="1">
    <source>
        <dbReference type="SAM" id="Phobius"/>
    </source>
</evidence>
<reference evidence="2" key="2">
    <citation type="submission" date="2023-05" db="EMBL/GenBank/DDBJ databases">
        <authorList>
            <person name="Fouks B."/>
        </authorList>
    </citation>
    <scope>NUCLEOTIDE SEQUENCE</scope>
    <source>
        <strain evidence="2">Stay&amp;Tobe</strain>
        <tissue evidence="2">Testes</tissue>
    </source>
</reference>
<gene>
    <name evidence="2" type="ORF">L9F63_017664</name>
</gene>
<dbReference type="Proteomes" id="UP001233999">
    <property type="component" value="Unassembled WGS sequence"/>
</dbReference>
<evidence type="ECO:0000313" key="3">
    <source>
        <dbReference type="Proteomes" id="UP001233999"/>
    </source>
</evidence>
<dbReference type="EMBL" id="JASPKZ010005286">
    <property type="protein sequence ID" value="KAJ9589044.1"/>
    <property type="molecule type" value="Genomic_DNA"/>
</dbReference>
<accession>A0AAD7ZYE4</accession>
<dbReference type="AlphaFoldDB" id="A0AAD7ZYE4"/>
<organism evidence="2 3">
    <name type="scientific">Diploptera punctata</name>
    <name type="common">Pacific beetle cockroach</name>
    <dbReference type="NCBI Taxonomy" id="6984"/>
    <lineage>
        <taxon>Eukaryota</taxon>
        <taxon>Metazoa</taxon>
        <taxon>Ecdysozoa</taxon>
        <taxon>Arthropoda</taxon>
        <taxon>Hexapoda</taxon>
        <taxon>Insecta</taxon>
        <taxon>Pterygota</taxon>
        <taxon>Neoptera</taxon>
        <taxon>Polyneoptera</taxon>
        <taxon>Dictyoptera</taxon>
        <taxon>Blattodea</taxon>
        <taxon>Blaberoidea</taxon>
        <taxon>Blaberidae</taxon>
        <taxon>Diplopterinae</taxon>
        <taxon>Diploptera</taxon>
    </lineage>
</organism>
<keyword evidence="1" id="KW-0812">Transmembrane</keyword>
<keyword evidence="1" id="KW-1133">Transmembrane helix</keyword>
<feature type="non-terminal residue" evidence="2">
    <location>
        <position position="1"/>
    </location>
</feature>
<feature type="transmembrane region" description="Helical" evidence="1">
    <location>
        <begin position="30"/>
        <end position="54"/>
    </location>
</feature>
<sequence length="102" mass="11561">YFLLALNIRPVSAPFISLLRGLPGPCLLGLYYTIFGILEFSILFTWSSHFNLYLSRSLWSEYSMLKANIKLNDGIDISSFSFNNSTSSHVIINLTNTFICII</sequence>
<keyword evidence="3" id="KW-1185">Reference proteome</keyword>
<protein>
    <submittedName>
        <fullName evidence="2">Uncharacterized protein</fullName>
    </submittedName>
</protein>
<feature type="non-terminal residue" evidence="2">
    <location>
        <position position="102"/>
    </location>
</feature>
<evidence type="ECO:0000313" key="2">
    <source>
        <dbReference type="EMBL" id="KAJ9589044.1"/>
    </source>
</evidence>